<keyword evidence="3" id="KW-1185">Reference proteome</keyword>
<dbReference type="InParanoid" id="B0CPY3"/>
<feature type="compositionally biased region" description="Polar residues" evidence="1">
    <location>
        <begin position="1"/>
        <end position="19"/>
    </location>
</feature>
<proteinExistence type="predicted"/>
<feature type="compositionally biased region" description="Pro residues" evidence="1">
    <location>
        <begin position="140"/>
        <end position="150"/>
    </location>
</feature>
<sequence>MNAFQACSASPEFAQNAQQPREDIARDATSSWTSFRFVVACSILLLRAFFSSSQSSLSMSSKSSACSPNEIAQIMSGKSQHGAGGEYVPDWRPYIQSPPPPEEAPPPAMPEIPEAKPGGWRVVDKRPPRKARTTPKKIEPPPPAAPVFEVPPPRQNTPAWAQWRPNPLLAPTPPVAPSAAPTGPPPRSGLFGASTPPPGDACVPIMTAISGMLLPVKGTPDHRTFSNDSPAYRYLITLHDLADFNLA</sequence>
<feature type="region of interest" description="Disordered" evidence="1">
    <location>
        <begin position="1"/>
        <end position="22"/>
    </location>
</feature>
<dbReference type="EMBL" id="DS547091">
    <property type="protein sequence ID" value="EDR15493.1"/>
    <property type="molecule type" value="Genomic_DNA"/>
</dbReference>
<reference evidence="2 3" key="1">
    <citation type="journal article" date="2008" name="Nature">
        <title>The genome of Laccaria bicolor provides insights into mycorrhizal symbiosis.</title>
        <authorList>
            <person name="Martin F."/>
            <person name="Aerts A."/>
            <person name="Ahren D."/>
            <person name="Brun A."/>
            <person name="Danchin E.G.J."/>
            <person name="Duchaussoy F."/>
            <person name="Gibon J."/>
            <person name="Kohler A."/>
            <person name="Lindquist E."/>
            <person name="Pereda V."/>
            <person name="Salamov A."/>
            <person name="Shapiro H.J."/>
            <person name="Wuyts J."/>
            <person name="Blaudez D."/>
            <person name="Buee M."/>
            <person name="Brokstein P."/>
            <person name="Canbaeck B."/>
            <person name="Cohen D."/>
            <person name="Courty P.E."/>
            <person name="Coutinho P.M."/>
            <person name="Delaruelle C."/>
            <person name="Detter J.C."/>
            <person name="Deveau A."/>
            <person name="DiFazio S."/>
            <person name="Duplessis S."/>
            <person name="Fraissinet-Tachet L."/>
            <person name="Lucic E."/>
            <person name="Frey-Klett P."/>
            <person name="Fourrey C."/>
            <person name="Feussner I."/>
            <person name="Gay G."/>
            <person name="Grimwood J."/>
            <person name="Hoegger P.J."/>
            <person name="Jain P."/>
            <person name="Kilaru S."/>
            <person name="Labbe J."/>
            <person name="Lin Y.C."/>
            <person name="Legue V."/>
            <person name="Le Tacon F."/>
            <person name="Marmeisse R."/>
            <person name="Melayah D."/>
            <person name="Montanini B."/>
            <person name="Muratet M."/>
            <person name="Nehls U."/>
            <person name="Niculita-Hirzel H."/>
            <person name="Oudot-Le Secq M.P."/>
            <person name="Peter M."/>
            <person name="Quesneville H."/>
            <person name="Rajashekar B."/>
            <person name="Reich M."/>
            <person name="Rouhier N."/>
            <person name="Schmutz J."/>
            <person name="Yin T."/>
            <person name="Chalot M."/>
            <person name="Henrissat B."/>
            <person name="Kuees U."/>
            <person name="Lucas S."/>
            <person name="Van de Peer Y."/>
            <person name="Podila G.K."/>
            <person name="Polle A."/>
            <person name="Pukkila P.J."/>
            <person name="Richardson P.M."/>
            <person name="Rouze P."/>
            <person name="Sanders I.R."/>
            <person name="Stajich J.E."/>
            <person name="Tunlid A."/>
            <person name="Tuskan G."/>
            <person name="Grigoriev I.V."/>
        </authorList>
    </citation>
    <scope>NUCLEOTIDE SEQUENCE [LARGE SCALE GENOMIC DNA]</scope>
    <source>
        <strain evidence="3">S238N-H82 / ATCC MYA-4686</strain>
    </source>
</reference>
<feature type="compositionally biased region" description="Pro residues" evidence="1">
    <location>
        <begin position="96"/>
        <end position="110"/>
    </location>
</feature>
<name>B0CPY3_LACBS</name>
<gene>
    <name evidence="2" type="ORF">LACBIDRAFT_291923</name>
</gene>
<feature type="region of interest" description="Disordered" evidence="1">
    <location>
        <begin position="96"/>
        <end position="150"/>
    </location>
</feature>
<dbReference type="STRING" id="486041.B0CPY3"/>
<evidence type="ECO:0000256" key="1">
    <source>
        <dbReference type="SAM" id="MobiDB-lite"/>
    </source>
</evidence>
<dbReference type="AlphaFoldDB" id="B0CPY3"/>
<feature type="region of interest" description="Disordered" evidence="1">
    <location>
        <begin position="166"/>
        <end position="187"/>
    </location>
</feature>
<dbReference type="HOGENOM" id="CLU_1124715_0_0_1"/>
<evidence type="ECO:0000313" key="2">
    <source>
        <dbReference type="EMBL" id="EDR15493.1"/>
    </source>
</evidence>
<dbReference type="OrthoDB" id="2507336at2759"/>
<dbReference type="KEGG" id="lbc:LACBIDRAFT_291923"/>
<organism evidence="3">
    <name type="scientific">Laccaria bicolor (strain S238N-H82 / ATCC MYA-4686)</name>
    <name type="common">Bicoloured deceiver</name>
    <name type="synonym">Laccaria laccata var. bicolor</name>
    <dbReference type="NCBI Taxonomy" id="486041"/>
    <lineage>
        <taxon>Eukaryota</taxon>
        <taxon>Fungi</taxon>
        <taxon>Dikarya</taxon>
        <taxon>Basidiomycota</taxon>
        <taxon>Agaricomycotina</taxon>
        <taxon>Agaricomycetes</taxon>
        <taxon>Agaricomycetidae</taxon>
        <taxon>Agaricales</taxon>
        <taxon>Agaricineae</taxon>
        <taxon>Hydnangiaceae</taxon>
        <taxon>Laccaria</taxon>
    </lineage>
</organism>
<dbReference type="RefSeq" id="XP_001873701.1">
    <property type="nucleotide sequence ID" value="XM_001873666.1"/>
</dbReference>
<dbReference type="GeneID" id="6069676"/>
<accession>B0CPY3</accession>
<feature type="compositionally biased region" description="Pro residues" evidence="1">
    <location>
        <begin position="168"/>
        <end position="187"/>
    </location>
</feature>
<evidence type="ECO:0000313" key="3">
    <source>
        <dbReference type="Proteomes" id="UP000001194"/>
    </source>
</evidence>
<dbReference type="Proteomes" id="UP000001194">
    <property type="component" value="Unassembled WGS sequence"/>
</dbReference>
<protein>
    <submittedName>
        <fullName evidence="2">Predicted protein</fullName>
    </submittedName>
</protein>